<keyword evidence="2 12" id="KW-0963">Cytoplasm</keyword>
<comment type="subunit">
    <text evidence="12">Homodimer which binds Holliday junction (HJ) DNA. The HJ becomes 2-fold symmetrical on binding to RuvC with unstacked arms; it has a different conformation from HJ DNA in complex with RuvA. In the full resolvosome a probable DNA-RuvA(4)-RuvB(12)-RuvC(2) complex forms which resolves the HJ.</text>
</comment>
<dbReference type="PROSITE" id="PS01321">
    <property type="entry name" value="RUVC"/>
    <property type="match status" value="1"/>
</dbReference>
<keyword evidence="15" id="KW-1185">Reference proteome</keyword>
<keyword evidence="8 12" id="KW-0460">Magnesium</keyword>
<keyword evidence="5 12" id="KW-0255">Endonuclease</keyword>
<proteinExistence type="inferred from homology"/>
<evidence type="ECO:0000313" key="14">
    <source>
        <dbReference type="EMBL" id="MCL6270236.1"/>
    </source>
</evidence>
<dbReference type="NCBIfam" id="NF000711">
    <property type="entry name" value="PRK00039.2-1"/>
    <property type="match status" value="1"/>
</dbReference>
<keyword evidence="6 12" id="KW-0227">DNA damage</keyword>
<comment type="cofactor">
    <cofactor evidence="12">
        <name>Mg(2+)</name>
        <dbReference type="ChEBI" id="CHEBI:18420"/>
    </cofactor>
    <text evidence="12">Binds 2 Mg(2+) ion per subunit.</text>
</comment>
<reference evidence="14 15" key="1">
    <citation type="submission" date="2022-05" db="EMBL/GenBank/DDBJ databases">
        <authorList>
            <person name="Park J.-S."/>
        </authorList>
    </citation>
    <scope>NUCLEOTIDE SEQUENCE [LARGE SCALE GENOMIC DNA]</scope>
    <source>
        <strain evidence="14 15">2012CJ34-2</strain>
    </source>
</reference>
<dbReference type="InterPro" id="IPR020563">
    <property type="entry name" value="X-over_junc_endoDNase_Mg_BS"/>
</dbReference>
<feature type="active site" evidence="12">
    <location>
        <position position="139"/>
    </location>
</feature>
<feature type="binding site" evidence="12">
    <location>
        <position position="67"/>
    </location>
    <ligand>
        <name>Mg(2+)</name>
        <dbReference type="ChEBI" id="CHEBI:18420"/>
        <label>2</label>
    </ligand>
</feature>
<keyword evidence="4 12" id="KW-0479">Metal-binding</keyword>
<evidence type="ECO:0000256" key="8">
    <source>
        <dbReference type="ARBA" id="ARBA00022842"/>
    </source>
</evidence>
<evidence type="ECO:0000256" key="10">
    <source>
        <dbReference type="ARBA" id="ARBA00023172"/>
    </source>
</evidence>
<evidence type="ECO:0000256" key="6">
    <source>
        <dbReference type="ARBA" id="ARBA00022763"/>
    </source>
</evidence>
<dbReference type="PRINTS" id="PR00696">
    <property type="entry name" value="RSOLVASERUVC"/>
</dbReference>
<dbReference type="SUPFAM" id="SSF53098">
    <property type="entry name" value="Ribonuclease H-like"/>
    <property type="match status" value="1"/>
</dbReference>
<protein>
    <recommendedName>
        <fullName evidence="12 13">Crossover junction endodeoxyribonuclease RuvC</fullName>
        <ecNumber evidence="12 13">3.1.21.10</ecNumber>
    </recommendedName>
    <alternativeName>
        <fullName evidence="12">Holliday junction nuclease RuvC</fullName>
    </alternativeName>
    <alternativeName>
        <fullName evidence="12">Holliday junction resolvase RuvC</fullName>
    </alternativeName>
</protein>
<evidence type="ECO:0000313" key="15">
    <source>
        <dbReference type="Proteomes" id="UP001203338"/>
    </source>
</evidence>
<comment type="function">
    <text evidence="12">The RuvA-RuvB-RuvC complex processes Holliday junction (HJ) DNA during genetic recombination and DNA repair. Endonuclease that resolves HJ intermediates. Cleaves cruciform DNA by making single-stranded nicks across the HJ at symmetrical positions within the homologous arms, yielding a 5'-phosphate and a 3'-hydroxyl group; requires a central core of homology in the junction. The consensus cleavage sequence is 5'-(A/T)TT(C/G)-3'. Cleavage occurs on the 3'-side of the TT dinucleotide at the point of strand exchange. HJ branch migration catalyzed by RuvA-RuvB allows RuvC to scan DNA until it finds its consensus sequence, where it cleaves and resolves the cruciform DNA.</text>
</comment>
<dbReference type="Proteomes" id="UP001203338">
    <property type="component" value="Unassembled WGS sequence"/>
</dbReference>
<feature type="binding site" evidence="12">
    <location>
        <position position="8"/>
    </location>
    <ligand>
        <name>Mg(2+)</name>
        <dbReference type="ChEBI" id="CHEBI:18420"/>
        <label>1</label>
    </ligand>
</feature>
<dbReference type="Gene3D" id="3.30.420.10">
    <property type="entry name" value="Ribonuclease H-like superfamily/Ribonuclease H"/>
    <property type="match status" value="1"/>
</dbReference>
<dbReference type="Pfam" id="PF02075">
    <property type="entry name" value="RuvC"/>
    <property type="match status" value="1"/>
</dbReference>
<comment type="caution">
    <text evidence="14">The sequence shown here is derived from an EMBL/GenBank/DDBJ whole genome shotgun (WGS) entry which is preliminary data.</text>
</comment>
<comment type="subcellular location">
    <subcellularLocation>
        <location evidence="12">Cytoplasm</location>
    </subcellularLocation>
</comment>
<comment type="catalytic activity">
    <reaction evidence="12">
        <text>Endonucleolytic cleavage at a junction such as a reciprocal single-stranded crossover between two homologous DNA duplexes (Holliday junction).</text>
        <dbReference type="EC" id="3.1.21.10"/>
    </reaction>
</comment>
<dbReference type="PANTHER" id="PTHR30194:SF3">
    <property type="entry name" value="CROSSOVER JUNCTION ENDODEOXYRIBONUCLEASE RUVC"/>
    <property type="match status" value="1"/>
</dbReference>
<evidence type="ECO:0000256" key="4">
    <source>
        <dbReference type="ARBA" id="ARBA00022723"/>
    </source>
</evidence>
<sequence>MAIILGIDPGSRITGYGVINQVGQAIEYVDSGCIRIDPGELPERLKQVYDGIDQVIEAWSPQMVGIEQVFMSRNADSALKLGQARGAAIVAAMNHSLPVSEYSARQVKQAVVGKGSADKQQVQHMVTSILRLNKTPQADAADALAVALCHAHTRQGLIGMASTGGRRIARGRLR</sequence>
<evidence type="ECO:0000256" key="7">
    <source>
        <dbReference type="ARBA" id="ARBA00022801"/>
    </source>
</evidence>
<gene>
    <name evidence="12 14" type="primary">ruvC</name>
    <name evidence="14" type="ORF">M3P05_09890</name>
</gene>
<feature type="active site" evidence="12">
    <location>
        <position position="8"/>
    </location>
</feature>
<dbReference type="InterPro" id="IPR002176">
    <property type="entry name" value="X-over_junc_endoDNase_RuvC"/>
</dbReference>
<dbReference type="PANTHER" id="PTHR30194">
    <property type="entry name" value="CROSSOVER JUNCTION ENDODEOXYRIBONUCLEASE RUVC"/>
    <property type="match status" value="1"/>
</dbReference>
<evidence type="ECO:0000256" key="1">
    <source>
        <dbReference type="ARBA" id="ARBA00009518"/>
    </source>
</evidence>
<evidence type="ECO:0000256" key="11">
    <source>
        <dbReference type="ARBA" id="ARBA00023204"/>
    </source>
</evidence>
<comment type="similarity">
    <text evidence="1 12">Belongs to the RuvC family.</text>
</comment>
<feature type="binding site" evidence="12">
    <location>
        <position position="139"/>
    </location>
    <ligand>
        <name>Mg(2+)</name>
        <dbReference type="ChEBI" id="CHEBI:18420"/>
        <label>1</label>
    </ligand>
</feature>
<dbReference type="InterPro" id="IPR012337">
    <property type="entry name" value="RNaseH-like_sf"/>
</dbReference>
<keyword evidence="7 12" id="KW-0378">Hydrolase</keyword>
<dbReference type="CDD" id="cd16962">
    <property type="entry name" value="RuvC"/>
    <property type="match status" value="1"/>
</dbReference>
<keyword evidence="10 12" id="KW-0233">DNA recombination</keyword>
<evidence type="ECO:0000256" key="2">
    <source>
        <dbReference type="ARBA" id="ARBA00022490"/>
    </source>
</evidence>
<evidence type="ECO:0000256" key="12">
    <source>
        <dbReference type="HAMAP-Rule" id="MF_00034"/>
    </source>
</evidence>
<dbReference type="HAMAP" id="MF_00034">
    <property type="entry name" value="RuvC"/>
    <property type="match status" value="1"/>
</dbReference>
<keyword evidence="11 12" id="KW-0234">DNA repair</keyword>
<accession>A0ABT0PGU8</accession>
<keyword evidence="9 12" id="KW-0238">DNA-binding</keyword>
<dbReference type="NCBIfam" id="TIGR00228">
    <property type="entry name" value="ruvC"/>
    <property type="match status" value="1"/>
</dbReference>
<evidence type="ECO:0000256" key="3">
    <source>
        <dbReference type="ARBA" id="ARBA00022722"/>
    </source>
</evidence>
<dbReference type="EC" id="3.1.21.10" evidence="12 13"/>
<name>A0ABT0PGU8_9GAMM</name>
<evidence type="ECO:0000256" key="13">
    <source>
        <dbReference type="NCBIfam" id="TIGR00228"/>
    </source>
</evidence>
<dbReference type="RefSeq" id="WP_249699407.1">
    <property type="nucleotide sequence ID" value="NZ_JAMFLX010000011.1"/>
</dbReference>
<keyword evidence="3 12" id="KW-0540">Nuclease</keyword>
<feature type="active site" evidence="12">
    <location>
        <position position="67"/>
    </location>
</feature>
<organism evidence="14 15">
    <name type="scientific">Parendozoicomonas callyspongiae</name>
    <dbReference type="NCBI Taxonomy" id="2942213"/>
    <lineage>
        <taxon>Bacteria</taxon>
        <taxon>Pseudomonadati</taxon>
        <taxon>Pseudomonadota</taxon>
        <taxon>Gammaproteobacteria</taxon>
        <taxon>Oceanospirillales</taxon>
        <taxon>Endozoicomonadaceae</taxon>
        <taxon>Parendozoicomonas</taxon>
    </lineage>
</organism>
<dbReference type="EMBL" id="JAMFLX010000011">
    <property type="protein sequence ID" value="MCL6270236.1"/>
    <property type="molecule type" value="Genomic_DNA"/>
</dbReference>
<dbReference type="InterPro" id="IPR036397">
    <property type="entry name" value="RNaseH_sf"/>
</dbReference>
<evidence type="ECO:0000256" key="5">
    <source>
        <dbReference type="ARBA" id="ARBA00022759"/>
    </source>
</evidence>
<evidence type="ECO:0000256" key="9">
    <source>
        <dbReference type="ARBA" id="ARBA00023125"/>
    </source>
</evidence>